<evidence type="ECO:0000259" key="6">
    <source>
        <dbReference type="Pfam" id="PF07980"/>
    </source>
</evidence>
<dbReference type="InterPro" id="IPR011990">
    <property type="entry name" value="TPR-like_helical_dom_sf"/>
</dbReference>
<keyword evidence="4" id="KW-0472">Membrane</keyword>
<evidence type="ECO:0000256" key="2">
    <source>
        <dbReference type="ARBA" id="ARBA00006275"/>
    </source>
</evidence>
<proteinExistence type="inferred from homology"/>
<comment type="similarity">
    <text evidence="2">Belongs to the SusD family.</text>
</comment>
<dbReference type="Proteomes" id="UP000198711">
    <property type="component" value="Unassembled WGS sequence"/>
</dbReference>
<gene>
    <name evidence="8" type="ORF">SAMN05444410_103241</name>
</gene>
<protein>
    <submittedName>
        <fullName evidence="8">Starch-binding associating with outer membrane</fullName>
    </submittedName>
</protein>
<evidence type="ECO:0000256" key="4">
    <source>
        <dbReference type="ARBA" id="ARBA00023136"/>
    </source>
</evidence>
<dbReference type="InterPro" id="IPR033985">
    <property type="entry name" value="SusD-like_N"/>
</dbReference>
<keyword evidence="3" id="KW-0732">Signal</keyword>
<dbReference type="Pfam" id="PF07980">
    <property type="entry name" value="SusD_RagB"/>
    <property type="match status" value="1"/>
</dbReference>
<reference evidence="8 9" key="1">
    <citation type="submission" date="2016-10" db="EMBL/GenBank/DDBJ databases">
        <authorList>
            <person name="Varghese N."/>
            <person name="Submissions S."/>
        </authorList>
    </citation>
    <scope>NUCLEOTIDE SEQUENCE [LARGE SCALE GENOMIC DNA]</scope>
    <source>
        <strain evidence="8 9">DSM 25353</strain>
    </source>
</reference>
<organism evidence="8 9">
    <name type="scientific">Hydrobacter penzbergensis</name>
    <dbReference type="NCBI Taxonomy" id="1235997"/>
    <lineage>
        <taxon>Bacteria</taxon>
        <taxon>Pseudomonadati</taxon>
        <taxon>Bacteroidota</taxon>
        <taxon>Chitinophagia</taxon>
        <taxon>Chitinophagales</taxon>
        <taxon>Chitinophagaceae</taxon>
        <taxon>Hydrobacter</taxon>
    </lineage>
</organism>
<dbReference type="GO" id="GO:0009279">
    <property type="term" value="C:cell outer membrane"/>
    <property type="evidence" value="ECO:0007669"/>
    <property type="project" value="UniProtKB-SubCell"/>
</dbReference>
<feature type="domain" description="SusD-like N-terminal" evidence="7">
    <location>
        <begin position="84"/>
        <end position="224"/>
    </location>
</feature>
<keyword evidence="5" id="KW-0998">Cell outer membrane</keyword>
<dbReference type="Pfam" id="PF14322">
    <property type="entry name" value="SusD-like_3"/>
    <property type="match status" value="1"/>
</dbReference>
<accession>A0A8X8LDL5</accession>
<evidence type="ECO:0000313" key="9">
    <source>
        <dbReference type="Proteomes" id="UP000198711"/>
    </source>
</evidence>
<evidence type="ECO:0000256" key="3">
    <source>
        <dbReference type="ARBA" id="ARBA00022729"/>
    </source>
</evidence>
<dbReference type="AlphaFoldDB" id="A0A8X8LDL5"/>
<evidence type="ECO:0000256" key="5">
    <source>
        <dbReference type="ARBA" id="ARBA00023237"/>
    </source>
</evidence>
<keyword evidence="9" id="KW-1185">Reference proteome</keyword>
<name>A0A8X8LDL5_9BACT</name>
<dbReference type="InterPro" id="IPR012944">
    <property type="entry name" value="SusD_RagB_dom"/>
</dbReference>
<dbReference type="EMBL" id="FNNO01000003">
    <property type="protein sequence ID" value="SDW54696.1"/>
    <property type="molecule type" value="Genomic_DNA"/>
</dbReference>
<dbReference type="SUPFAM" id="SSF48452">
    <property type="entry name" value="TPR-like"/>
    <property type="match status" value="1"/>
</dbReference>
<evidence type="ECO:0000256" key="1">
    <source>
        <dbReference type="ARBA" id="ARBA00004442"/>
    </source>
</evidence>
<comment type="caution">
    <text evidence="8">The sequence shown here is derived from an EMBL/GenBank/DDBJ whole genome shotgun (WGS) entry which is preliminary data.</text>
</comment>
<evidence type="ECO:0000313" key="8">
    <source>
        <dbReference type="EMBL" id="SDW54696.1"/>
    </source>
</evidence>
<feature type="domain" description="RagB/SusD" evidence="6">
    <location>
        <begin position="267"/>
        <end position="491"/>
    </location>
</feature>
<comment type="subcellular location">
    <subcellularLocation>
        <location evidence="1">Cell outer membrane</location>
    </subcellularLocation>
</comment>
<evidence type="ECO:0000259" key="7">
    <source>
        <dbReference type="Pfam" id="PF14322"/>
    </source>
</evidence>
<sequence>MKKGWVALLVLPIMMIMAGCTKFLDRKPLTATLDDLHQGTLESQVYGMYFTLRTSAGFSTLPWLDFHSIRDDDAEKGSSLTDGAEVVSEFDHFNYSKDDWAPNTYWNDHYTMINQANKALYTAKSQNVTDDASLRNVGEACFFRAYAYFELVKTYGDVPLINYLVSKPSDAIRPKSPASAIYAFIDSNLTVAVKYLPLTSAAYGNYPGRLTRGAANTLWAQTYLFRQNWAKVISTCNEVISSGVYSLTSKFTDIWKDGLNGAGKNGPESIWEMQANDGQNAQSNSAADNGTFWGTCQNVRQGGAGLEWNLGWGWNTPTQNLIDAWDSTDPRKPATILYSGQYDGGPDQGGYGATLPPYDALEANGGIARKYWNKKVYSDPAMRQFTGFINNNGQAPWINHRILRYADVILMLAEAANESGDGATAAANLEKIRNRASGNLGPARTIVPVVPFVSQAQMRTAIKNERRFEFAMEGYRFYDLVRWNDALSTLGPLGYTNRCRFYPIPQKAIDLSGGVLKQNPEW</sequence>
<dbReference type="PROSITE" id="PS51257">
    <property type="entry name" value="PROKAR_LIPOPROTEIN"/>
    <property type="match status" value="1"/>
</dbReference>
<dbReference type="Gene3D" id="1.25.40.390">
    <property type="match status" value="1"/>
</dbReference>